<evidence type="ECO:0000313" key="3">
    <source>
        <dbReference type="Proteomes" id="UP000517547"/>
    </source>
</evidence>
<gene>
    <name evidence="2" type="ORF">HX845_17130</name>
</gene>
<protein>
    <submittedName>
        <fullName evidence="2">Uncharacterized protein</fullName>
    </submittedName>
</protein>
<dbReference type="RefSeq" id="WP_017124761.1">
    <property type="nucleotide sequence ID" value="NZ_JACAQE010000006.1"/>
</dbReference>
<dbReference type="EMBL" id="JACAQE010000006">
    <property type="protein sequence ID" value="NWC15391.1"/>
    <property type="molecule type" value="Genomic_DNA"/>
</dbReference>
<accession>A0A7Y7Y0C8</accession>
<keyword evidence="1" id="KW-0472">Membrane</keyword>
<evidence type="ECO:0000256" key="1">
    <source>
        <dbReference type="SAM" id="Phobius"/>
    </source>
</evidence>
<dbReference type="Proteomes" id="UP000517547">
    <property type="component" value="Unassembled WGS sequence"/>
</dbReference>
<reference evidence="2 3" key="1">
    <citation type="submission" date="2020-04" db="EMBL/GenBank/DDBJ databases">
        <title>Molecular characterization of pseudomonads from Agaricus bisporus reveal novel blotch 2 pathogens in Western Europe.</title>
        <authorList>
            <person name="Taparia T."/>
            <person name="Krijger M."/>
            <person name="Haynes E."/>
            <person name="Elpinstone J.G."/>
            <person name="Noble R."/>
            <person name="Van Der Wolf J."/>
        </authorList>
    </citation>
    <scope>NUCLEOTIDE SEQUENCE [LARGE SCALE GENOMIC DNA]</scope>
    <source>
        <strain evidence="2 3">IPO3738</strain>
    </source>
</reference>
<evidence type="ECO:0000313" key="2">
    <source>
        <dbReference type="EMBL" id="NWC15391.1"/>
    </source>
</evidence>
<feature type="transmembrane region" description="Helical" evidence="1">
    <location>
        <begin position="12"/>
        <end position="38"/>
    </location>
</feature>
<comment type="caution">
    <text evidence="2">The sequence shown here is derived from an EMBL/GenBank/DDBJ whole genome shotgun (WGS) entry which is preliminary data.</text>
</comment>
<organism evidence="2 3">
    <name type="scientific">Pseudomonas gingeri</name>
    <dbReference type="NCBI Taxonomy" id="117681"/>
    <lineage>
        <taxon>Bacteria</taxon>
        <taxon>Pseudomonadati</taxon>
        <taxon>Pseudomonadota</taxon>
        <taxon>Gammaproteobacteria</taxon>
        <taxon>Pseudomonadales</taxon>
        <taxon>Pseudomonadaceae</taxon>
        <taxon>Pseudomonas</taxon>
    </lineage>
</organism>
<name>A0A7Y7Y0C8_9PSED</name>
<keyword evidence="1" id="KW-1133">Transmembrane helix</keyword>
<sequence length="89" mass="10080">MGSPFRVMRWQPWTVVSLITGLVLCLGLGFTVGMCYSIPRTTAIVSMRLSLPVAGDLVMPAEWPGSRSLELAQWIKEQAVRQEQQRWIF</sequence>
<proteinExistence type="predicted"/>
<dbReference type="AlphaFoldDB" id="A0A7Y7Y0C8"/>
<keyword evidence="1" id="KW-0812">Transmembrane</keyword>